<keyword evidence="2" id="KW-1185">Reference proteome</keyword>
<evidence type="ECO:0000313" key="2">
    <source>
        <dbReference type="Proteomes" id="UP000242877"/>
    </source>
</evidence>
<evidence type="ECO:0008006" key="3">
    <source>
        <dbReference type="Google" id="ProtNLM"/>
    </source>
</evidence>
<protein>
    <recommendedName>
        <fullName evidence="3">BTB/POZ fold protein</fullName>
    </recommendedName>
</protein>
<comment type="caution">
    <text evidence="1">The sequence shown here is derived from an EMBL/GenBank/DDBJ whole genome shotgun (WGS) entry which is preliminary data.</text>
</comment>
<evidence type="ECO:0000313" key="1">
    <source>
        <dbReference type="EMBL" id="KZZ87641.1"/>
    </source>
</evidence>
<dbReference type="EMBL" id="AZGZ01000032">
    <property type="protein sequence ID" value="KZZ87641.1"/>
    <property type="molecule type" value="Genomic_DNA"/>
</dbReference>
<dbReference type="Proteomes" id="UP000242877">
    <property type="component" value="Unassembled WGS sequence"/>
</dbReference>
<proteinExistence type="predicted"/>
<accession>A0A167VK15</accession>
<sequence>MAAISPMMNSILSPFGSGYQPGIYTVTEFSPMAVYVFVYWTYFGDIATPVRYWLEHYRATVTETDETTDFLEALGLDLSARNWLRVYLELSRLASYYGVSALHERALNELRRWLATASRDPTLRKLVERLVMQLEDFSIEEKAFDIIAAHADRFSPRLTNLQETRI</sequence>
<dbReference type="VEuPathDB" id="FungiDB:AAP_05552"/>
<organism evidence="1 2">
    <name type="scientific">Ascosphaera apis ARSEF 7405</name>
    <dbReference type="NCBI Taxonomy" id="392613"/>
    <lineage>
        <taxon>Eukaryota</taxon>
        <taxon>Fungi</taxon>
        <taxon>Dikarya</taxon>
        <taxon>Ascomycota</taxon>
        <taxon>Pezizomycotina</taxon>
        <taxon>Eurotiomycetes</taxon>
        <taxon>Eurotiomycetidae</taxon>
        <taxon>Onygenales</taxon>
        <taxon>Ascosphaeraceae</taxon>
        <taxon>Ascosphaera</taxon>
    </lineage>
</organism>
<name>A0A167VK15_9EURO</name>
<dbReference type="AlphaFoldDB" id="A0A167VK15"/>
<gene>
    <name evidence="1" type="ORF">AAP_05552</name>
</gene>
<reference evidence="1 2" key="1">
    <citation type="journal article" date="2016" name="Genome Biol. Evol.">
        <title>Divergent and convergent evolution of fungal pathogenicity.</title>
        <authorList>
            <person name="Shang Y."/>
            <person name="Xiao G."/>
            <person name="Zheng P."/>
            <person name="Cen K."/>
            <person name="Zhan S."/>
            <person name="Wang C."/>
        </authorList>
    </citation>
    <scope>NUCLEOTIDE SEQUENCE [LARGE SCALE GENOMIC DNA]</scope>
    <source>
        <strain evidence="1 2">ARSEF 7405</strain>
    </source>
</reference>